<feature type="region of interest" description="Disordered" evidence="1">
    <location>
        <begin position="389"/>
        <end position="408"/>
    </location>
</feature>
<sequence length="486" mass="50819">MPNHRHSSGKKQTQARAAPSKTPEDIAEIGRKRLTDFAEALHSAAAFTAAVTAPSAPAGGAGAAAGRAGGGGVAEGEAGDGAAVDGGPAGSAVVAIRNAPPAAGAPPGPVRAEASRIVATYDGHTLGRMSEQEFRVLVAVSRRQVRAAATRDASTRSPPELLPRSPAVAAVILARSAALARRELARARPRDAVPSGLEAVAKWLKRAFDALDKADRTQQTIDELAVGAAEVLSLLASPESRSAPSDGVQPLPVLLVLDALLTSLKELNPALRNGPHRLEQHVEGVTCTRCSALSDVPRDFADHIKIDARTVVDPIVVDSEFILRQLDAADTSCTHAEPMKLVWRVNPLIVLVVDRAANRPICVSLPEVLWLDASNKTDHAYEQTAVVCTSDGGGGSGGGGGSSGGAGGSTDPAPVGYVIYAHEARERQGPMWRYTADGREQMELKLSTLGFGHVREVRTTAVLALYERRSNLHGCRSLARPQRSHG</sequence>
<evidence type="ECO:0000313" key="2">
    <source>
        <dbReference type="EMBL" id="KAG8461000.1"/>
    </source>
</evidence>
<feature type="region of interest" description="Disordered" evidence="1">
    <location>
        <begin position="54"/>
        <end position="74"/>
    </location>
</feature>
<accession>A0A8J6C8X2</accession>
<evidence type="ECO:0000313" key="3">
    <source>
        <dbReference type="Proteomes" id="UP000751190"/>
    </source>
</evidence>
<proteinExistence type="predicted"/>
<dbReference type="Proteomes" id="UP000751190">
    <property type="component" value="Unassembled WGS sequence"/>
</dbReference>
<comment type="caution">
    <text evidence="2">The sequence shown here is derived from an EMBL/GenBank/DDBJ whole genome shotgun (WGS) entry which is preliminary data.</text>
</comment>
<feature type="compositionally biased region" description="Gly residues" evidence="1">
    <location>
        <begin position="59"/>
        <end position="74"/>
    </location>
</feature>
<gene>
    <name evidence="2" type="ORF">KFE25_010751</name>
</gene>
<evidence type="ECO:0000256" key="1">
    <source>
        <dbReference type="SAM" id="MobiDB-lite"/>
    </source>
</evidence>
<feature type="compositionally biased region" description="Gly residues" evidence="1">
    <location>
        <begin position="391"/>
        <end position="408"/>
    </location>
</feature>
<name>A0A8J6C8X2_DIALT</name>
<dbReference type="AlphaFoldDB" id="A0A8J6C8X2"/>
<dbReference type="EMBL" id="JAGTXO010000029">
    <property type="protein sequence ID" value="KAG8461000.1"/>
    <property type="molecule type" value="Genomic_DNA"/>
</dbReference>
<keyword evidence="3" id="KW-1185">Reference proteome</keyword>
<protein>
    <submittedName>
        <fullName evidence="2">Uncharacterized protein</fullName>
    </submittedName>
</protein>
<feature type="region of interest" description="Disordered" evidence="1">
    <location>
        <begin position="1"/>
        <end position="30"/>
    </location>
</feature>
<reference evidence="2" key="1">
    <citation type="submission" date="2021-05" db="EMBL/GenBank/DDBJ databases">
        <title>The genome of the haptophyte Pavlova lutheri (Diacronema luteri, Pavlovales) - a model for lipid biosynthesis in eukaryotic algae.</title>
        <authorList>
            <person name="Hulatt C.J."/>
            <person name="Posewitz M.C."/>
        </authorList>
    </citation>
    <scope>NUCLEOTIDE SEQUENCE</scope>
    <source>
        <strain evidence="2">NIVA-4/92</strain>
    </source>
</reference>
<organism evidence="2 3">
    <name type="scientific">Diacronema lutheri</name>
    <name type="common">Unicellular marine alga</name>
    <name type="synonym">Monochrysis lutheri</name>
    <dbReference type="NCBI Taxonomy" id="2081491"/>
    <lineage>
        <taxon>Eukaryota</taxon>
        <taxon>Haptista</taxon>
        <taxon>Haptophyta</taxon>
        <taxon>Pavlovophyceae</taxon>
        <taxon>Pavlovales</taxon>
        <taxon>Pavlovaceae</taxon>
        <taxon>Diacronema</taxon>
    </lineage>
</organism>